<dbReference type="Proteomes" id="UP000257123">
    <property type="component" value="Unassembled WGS sequence"/>
</dbReference>
<comment type="similarity">
    <text evidence="1">Belongs to the complex I 30 kDa subunit family.</text>
</comment>
<dbReference type="Gene3D" id="3.30.460.80">
    <property type="entry name" value="NADH:ubiquinone oxidoreductase, 30kDa subunit"/>
    <property type="match status" value="1"/>
</dbReference>
<comment type="caution">
    <text evidence="3">The sequence shown here is derived from an EMBL/GenBank/DDBJ whole genome shotgun (WGS) entry which is preliminary data.</text>
</comment>
<name>A0A371QZW9_9CREN</name>
<evidence type="ECO:0000256" key="1">
    <source>
        <dbReference type="ARBA" id="ARBA00007569"/>
    </source>
</evidence>
<organism evidence="3 6">
    <name type="scientific">Pyrobaculum aerophilum</name>
    <dbReference type="NCBI Taxonomy" id="13773"/>
    <lineage>
        <taxon>Archaea</taxon>
        <taxon>Thermoproteota</taxon>
        <taxon>Thermoprotei</taxon>
        <taxon>Thermoproteales</taxon>
        <taxon>Thermoproteaceae</taxon>
        <taxon>Pyrobaculum</taxon>
    </lineage>
</organism>
<proteinExistence type="inferred from homology"/>
<accession>A0A371QZW9</accession>
<evidence type="ECO:0000313" key="3">
    <source>
        <dbReference type="EMBL" id="RFA96253.1"/>
    </source>
</evidence>
<evidence type="ECO:0000313" key="4">
    <source>
        <dbReference type="EMBL" id="RFB00368.1"/>
    </source>
</evidence>
<feature type="domain" description="NADH:ubiquinone oxidoreductase 30kDa subunit" evidence="2">
    <location>
        <begin position="42"/>
        <end position="171"/>
    </location>
</feature>
<dbReference type="PANTHER" id="PTHR10884">
    <property type="entry name" value="NADH DEHYDROGENASE UBIQUINONE IRON-SULFUR PROTEIN 3"/>
    <property type="match status" value="1"/>
</dbReference>
<dbReference type="InterPro" id="IPR037232">
    <property type="entry name" value="NADH_quin_OxRdtase_su_C/D-like"/>
</dbReference>
<reference evidence="5 6" key="1">
    <citation type="submission" date="2017-07" db="EMBL/GenBank/DDBJ databases">
        <title>Draft genome sequence of aerobic hyperthermophilic archaea, Pyrobaculum aerophilum YKB31 and YKB32.</title>
        <authorList>
            <person name="Mochizuki T."/>
            <person name="Berliner A.J."/>
            <person name="Yoshida-Takashima Y."/>
            <person name="Takaki Y."/>
            <person name="Nunoura T."/>
            <person name="Takai K."/>
        </authorList>
    </citation>
    <scope>NUCLEOTIDE SEQUENCE [LARGE SCALE GENOMIC DNA]</scope>
    <source>
        <strain evidence="3 6">YKB31</strain>
        <strain evidence="4 5">YKB32</strain>
    </source>
</reference>
<dbReference type="EMBL" id="NMUF01000001">
    <property type="protein sequence ID" value="RFB00368.1"/>
    <property type="molecule type" value="Genomic_DNA"/>
</dbReference>
<dbReference type="EMBL" id="NMUE01000013">
    <property type="protein sequence ID" value="RFA96253.1"/>
    <property type="molecule type" value="Genomic_DNA"/>
</dbReference>
<dbReference type="RefSeq" id="WP_116420982.1">
    <property type="nucleotide sequence ID" value="NZ_NMUE01000013.1"/>
</dbReference>
<dbReference type="GO" id="GO:0008137">
    <property type="term" value="F:NADH dehydrogenase (ubiquinone) activity"/>
    <property type="evidence" value="ECO:0007669"/>
    <property type="project" value="InterPro"/>
</dbReference>
<protein>
    <submittedName>
        <fullName evidence="3">NADH-quinone oxidoreductase subunit D</fullName>
    </submittedName>
</protein>
<dbReference type="PANTHER" id="PTHR10884:SF14">
    <property type="entry name" value="NADH DEHYDROGENASE [UBIQUINONE] IRON-SULFUR PROTEIN 3, MITOCHONDRIAL"/>
    <property type="match status" value="1"/>
</dbReference>
<dbReference type="Proteomes" id="UP000256877">
    <property type="component" value="Unassembled WGS sequence"/>
</dbReference>
<gene>
    <name evidence="3" type="ORF">CGL51_05470</name>
    <name evidence="4" type="ORF">CGL52_00460</name>
</gene>
<evidence type="ECO:0000313" key="6">
    <source>
        <dbReference type="Proteomes" id="UP000257123"/>
    </source>
</evidence>
<dbReference type="InterPro" id="IPR001268">
    <property type="entry name" value="NADH_UbQ_OxRdtase_30kDa_su"/>
</dbReference>
<dbReference type="AlphaFoldDB" id="A0A371QZW9"/>
<dbReference type="Pfam" id="PF00329">
    <property type="entry name" value="Complex1_30kDa"/>
    <property type="match status" value="1"/>
</dbReference>
<evidence type="ECO:0000259" key="2">
    <source>
        <dbReference type="Pfam" id="PF00329"/>
    </source>
</evidence>
<evidence type="ECO:0000313" key="5">
    <source>
        <dbReference type="Proteomes" id="UP000256877"/>
    </source>
</evidence>
<sequence>MSAKAPPKCPPQADHQLLVKVKEVLGPMVLTYGVTPEGHLCVMVPPDKVREAAMAVKNMGFDHVLSLSAIDYIAEGKFVVMYVFASYLTPELKAQLLHVRTEIPRDNPKIASIADIFPSADYEERECHEMFGIWFEGNPHMGKRFLLDPDCCIDEKTGKPLYPLRKDFKVPDWGLMG</sequence>
<dbReference type="SUPFAM" id="SSF143243">
    <property type="entry name" value="Nqo5-like"/>
    <property type="match status" value="1"/>
</dbReference>
<dbReference type="OrthoDB" id="43567at2157"/>